<proteinExistence type="inferred from homology"/>
<reference evidence="4" key="1">
    <citation type="journal article" date="2023" name="Insect Mol. Biol.">
        <title>Genome sequencing provides insights into the evolution of gene families encoding plant cell wall-degrading enzymes in longhorned beetles.</title>
        <authorList>
            <person name="Shin N.R."/>
            <person name="Okamura Y."/>
            <person name="Kirsch R."/>
            <person name="Pauchet Y."/>
        </authorList>
    </citation>
    <scope>NUCLEOTIDE SEQUENCE</scope>
    <source>
        <strain evidence="4">MMC_N1</strain>
    </source>
</reference>
<dbReference type="InterPro" id="IPR050577">
    <property type="entry name" value="MAPR/NEUFC/NENF-like"/>
</dbReference>
<evidence type="ECO:0000256" key="1">
    <source>
        <dbReference type="ARBA" id="ARBA00038357"/>
    </source>
</evidence>
<dbReference type="InterPro" id="IPR036400">
    <property type="entry name" value="Cyt_B5-like_heme/steroid_sf"/>
</dbReference>
<feature type="transmembrane region" description="Helical" evidence="2">
    <location>
        <begin position="5"/>
        <end position="23"/>
    </location>
</feature>
<dbReference type="EMBL" id="JAPWTJ010000004">
    <property type="protein sequence ID" value="KAJ8985988.1"/>
    <property type="molecule type" value="Genomic_DNA"/>
</dbReference>
<sequence length="261" mass="30236">MWIMFIKIIFISIIAIILSFYYGDKSTDIISSLFSVVVSSKTLSNSTTRKLFTKKQLKLYNGVDKPELYISILGRIFDVTRGIKHYGPNQQYNIFVGRDASRCFVTGKFNIDDISDEVADFGNDDLRSLNYWLNFYKKEYKIVGKLIGRYFDNNGNQTPYGRAVKMMLKEAEREKEKDHLEKVKFPPCNVEWNVETGTRIWCSKKSGGIERDWSGMPYQLYEPGSKTYRCACINEHNEKLGSIKEYEDCDKSTFSCFIKGS</sequence>
<dbReference type="PANTHER" id="PTHR10281">
    <property type="entry name" value="MEMBRANE-ASSOCIATED PROGESTERONE RECEPTOR COMPONENT-RELATED"/>
    <property type="match status" value="1"/>
</dbReference>
<evidence type="ECO:0000256" key="2">
    <source>
        <dbReference type="SAM" id="Phobius"/>
    </source>
</evidence>
<dbReference type="InterPro" id="IPR001199">
    <property type="entry name" value="Cyt_B5-like_heme/steroid-bd"/>
</dbReference>
<dbReference type="Proteomes" id="UP001162164">
    <property type="component" value="Unassembled WGS sequence"/>
</dbReference>
<comment type="similarity">
    <text evidence="1">Belongs to the cytochrome b5 family. MAPR subfamily.</text>
</comment>
<keyword evidence="2" id="KW-0472">Membrane</keyword>
<dbReference type="Gene3D" id="3.10.120.10">
    <property type="entry name" value="Cytochrome b5-like heme/steroid binding domain"/>
    <property type="match status" value="1"/>
</dbReference>
<organism evidence="4 5">
    <name type="scientific">Molorchus minor</name>
    <dbReference type="NCBI Taxonomy" id="1323400"/>
    <lineage>
        <taxon>Eukaryota</taxon>
        <taxon>Metazoa</taxon>
        <taxon>Ecdysozoa</taxon>
        <taxon>Arthropoda</taxon>
        <taxon>Hexapoda</taxon>
        <taxon>Insecta</taxon>
        <taxon>Pterygota</taxon>
        <taxon>Neoptera</taxon>
        <taxon>Endopterygota</taxon>
        <taxon>Coleoptera</taxon>
        <taxon>Polyphaga</taxon>
        <taxon>Cucujiformia</taxon>
        <taxon>Chrysomeloidea</taxon>
        <taxon>Cerambycidae</taxon>
        <taxon>Lamiinae</taxon>
        <taxon>Monochamini</taxon>
        <taxon>Molorchus</taxon>
    </lineage>
</organism>
<protein>
    <recommendedName>
        <fullName evidence="3">Cytochrome b5 heme-binding domain-containing protein</fullName>
    </recommendedName>
</protein>
<evidence type="ECO:0000259" key="3">
    <source>
        <dbReference type="SMART" id="SM01117"/>
    </source>
</evidence>
<accession>A0ABQ9K8M9</accession>
<evidence type="ECO:0000313" key="5">
    <source>
        <dbReference type="Proteomes" id="UP001162164"/>
    </source>
</evidence>
<dbReference type="SMART" id="SM01117">
    <property type="entry name" value="Cyt-b5"/>
    <property type="match status" value="1"/>
</dbReference>
<dbReference type="PANTHER" id="PTHR10281:SF4">
    <property type="entry name" value="NEUFERRICIN"/>
    <property type="match status" value="1"/>
</dbReference>
<keyword evidence="2" id="KW-0812">Transmembrane</keyword>
<gene>
    <name evidence="4" type="ORF">NQ317_013872</name>
</gene>
<comment type="caution">
    <text evidence="4">The sequence shown here is derived from an EMBL/GenBank/DDBJ whole genome shotgun (WGS) entry which is preliminary data.</text>
</comment>
<evidence type="ECO:0000313" key="4">
    <source>
        <dbReference type="EMBL" id="KAJ8985988.1"/>
    </source>
</evidence>
<keyword evidence="2" id="KW-1133">Transmembrane helix</keyword>
<dbReference type="Pfam" id="PF00173">
    <property type="entry name" value="Cyt-b5"/>
    <property type="match status" value="1"/>
</dbReference>
<feature type="domain" description="Cytochrome b5 heme-binding" evidence="3">
    <location>
        <begin position="52"/>
        <end position="147"/>
    </location>
</feature>
<dbReference type="SUPFAM" id="SSF55856">
    <property type="entry name" value="Cytochrome b5-like heme/steroid binding domain"/>
    <property type="match status" value="1"/>
</dbReference>
<keyword evidence="5" id="KW-1185">Reference proteome</keyword>
<name>A0ABQ9K8M9_9CUCU</name>